<dbReference type="GO" id="GO:0005524">
    <property type="term" value="F:ATP binding"/>
    <property type="evidence" value="ECO:0007669"/>
    <property type="project" value="UniProtKB-KW"/>
</dbReference>
<keyword evidence="6" id="KW-0472">Membrane</keyword>
<sequence length="257" mass="28367">MVEVKFENVTKRYDDGTVAVNKLNITVHDGEFLVLVGPSGCGKSTSLRMLAGLEDVTDGQIKIDGNVVNDLAPGARDVGMVFQGYALYPHMTVSENLSFGLRMAKGEGKLSKEEIQVRIDEAASLLGLTEQLGKKPKELSGGQRQRVALGRALVRRPKVLLMDEPLSNLDADLRNQMRTEIRRLHDELGTTTVYVTHDQIEAMTLADRIAIMDGGELQQHAPPLTAYNEPANDFVKGFLCKHIDEIVETANNIFHQE</sequence>
<dbReference type="PANTHER" id="PTHR43875">
    <property type="entry name" value="MALTODEXTRIN IMPORT ATP-BINDING PROTEIN MSMX"/>
    <property type="match status" value="1"/>
</dbReference>
<evidence type="ECO:0000256" key="6">
    <source>
        <dbReference type="ARBA" id="ARBA00023136"/>
    </source>
</evidence>
<name>A0A075GNN4_9EURY</name>
<evidence type="ECO:0000256" key="5">
    <source>
        <dbReference type="ARBA" id="ARBA00022967"/>
    </source>
</evidence>
<dbReference type="Pfam" id="PF00005">
    <property type="entry name" value="ABC_tran"/>
    <property type="match status" value="1"/>
</dbReference>
<evidence type="ECO:0000313" key="8">
    <source>
        <dbReference type="EMBL" id="AIF04700.1"/>
    </source>
</evidence>
<dbReference type="PROSITE" id="PS50893">
    <property type="entry name" value="ABC_TRANSPORTER_2"/>
    <property type="match status" value="1"/>
</dbReference>
<organism evidence="8">
    <name type="scientific">uncultured marine group II/III euryarchaeote KM3_175_H12</name>
    <dbReference type="NCBI Taxonomy" id="1457933"/>
    <lineage>
        <taxon>Archaea</taxon>
        <taxon>Methanobacteriati</taxon>
        <taxon>Methanobacteriota</taxon>
        <taxon>environmental samples</taxon>
    </lineage>
</organism>
<dbReference type="CDD" id="cd03301">
    <property type="entry name" value="ABC_MalK_N"/>
    <property type="match status" value="1"/>
</dbReference>
<dbReference type="Gene3D" id="3.40.50.300">
    <property type="entry name" value="P-loop containing nucleotide triphosphate hydrolases"/>
    <property type="match status" value="1"/>
</dbReference>
<dbReference type="GO" id="GO:0055052">
    <property type="term" value="C:ATP-binding cassette (ABC) transporter complex, substrate-binding subunit-containing"/>
    <property type="evidence" value="ECO:0007669"/>
    <property type="project" value="TreeGrafter"/>
</dbReference>
<dbReference type="EMBL" id="KF900715">
    <property type="protein sequence ID" value="AIF04700.1"/>
    <property type="molecule type" value="Genomic_DNA"/>
</dbReference>
<gene>
    <name evidence="8" type="primary">msmK</name>
    <name evidence="8" type="synonym">msmX</name>
</gene>
<reference evidence="8" key="1">
    <citation type="journal article" date="2014" name="Genome Biol. Evol.">
        <title>Pangenome evidence for extensive interdomain horizontal transfer affecting lineage core and shell genes in uncultured planktonic thaumarchaeota and euryarchaeota.</title>
        <authorList>
            <person name="Deschamps P."/>
            <person name="Zivanovic Y."/>
            <person name="Moreira D."/>
            <person name="Rodriguez-Valera F."/>
            <person name="Lopez-Garcia P."/>
        </authorList>
    </citation>
    <scope>NUCLEOTIDE SEQUENCE</scope>
</reference>
<evidence type="ECO:0000256" key="2">
    <source>
        <dbReference type="ARBA" id="ARBA00022475"/>
    </source>
</evidence>
<keyword evidence="1" id="KW-0813">Transport</keyword>
<keyword evidence="4 8" id="KW-0067">ATP-binding</keyword>
<evidence type="ECO:0000259" key="7">
    <source>
        <dbReference type="PROSITE" id="PS50893"/>
    </source>
</evidence>
<dbReference type="PROSITE" id="PS00211">
    <property type="entry name" value="ABC_TRANSPORTER_1"/>
    <property type="match status" value="1"/>
</dbReference>
<dbReference type="GO" id="GO:0016887">
    <property type="term" value="F:ATP hydrolysis activity"/>
    <property type="evidence" value="ECO:0007669"/>
    <property type="project" value="InterPro"/>
</dbReference>
<dbReference type="InterPro" id="IPR047641">
    <property type="entry name" value="ABC_transpr_MalK/UgpC-like"/>
</dbReference>
<proteinExistence type="predicted"/>
<dbReference type="SMART" id="SM00382">
    <property type="entry name" value="AAA"/>
    <property type="match status" value="1"/>
</dbReference>
<accession>A0A075GNN4</accession>
<dbReference type="PANTHER" id="PTHR43875:SF15">
    <property type="entry name" value="TREHALOSE IMPORT ATP-BINDING PROTEIN SUGC"/>
    <property type="match status" value="1"/>
</dbReference>
<dbReference type="InterPro" id="IPR003593">
    <property type="entry name" value="AAA+_ATPase"/>
</dbReference>
<evidence type="ECO:0000256" key="1">
    <source>
        <dbReference type="ARBA" id="ARBA00022448"/>
    </source>
</evidence>
<dbReference type="GO" id="GO:0140359">
    <property type="term" value="F:ABC-type transporter activity"/>
    <property type="evidence" value="ECO:0007669"/>
    <property type="project" value="InterPro"/>
</dbReference>
<keyword evidence="5" id="KW-1278">Translocase</keyword>
<dbReference type="InterPro" id="IPR027417">
    <property type="entry name" value="P-loop_NTPase"/>
</dbReference>
<dbReference type="InterPro" id="IPR003439">
    <property type="entry name" value="ABC_transporter-like_ATP-bd"/>
</dbReference>
<keyword evidence="3" id="KW-0547">Nucleotide-binding</keyword>
<dbReference type="InterPro" id="IPR015855">
    <property type="entry name" value="ABC_transpr_MalK-like"/>
</dbReference>
<protein>
    <submittedName>
        <fullName evidence="8">Multiple sugar ABC transporter ATP-binding protein (MsmX, msmK)</fullName>
    </submittedName>
</protein>
<dbReference type="AlphaFoldDB" id="A0A075GNN4"/>
<evidence type="ECO:0000256" key="3">
    <source>
        <dbReference type="ARBA" id="ARBA00022741"/>
    </source>
</evidence>
<dbReference type="GO" id="GO:0008643">
    <property type="term" value="P:carbohydrate transport"/>
    <property type="evidence" value="ECO:0007669"/>
    <property type="project" value="InterPro"/>
</dbReference>
<dbReference type="InterPro" id="IPR017871">
    <property type="entry name" value="ABC_transporter-like_CS"/>
</dbReference>
<evidence type="ECO:0000256" key="4">
    <source>
        <dbReference type="ARBA" id="ARBA00022840"/>
    </source>
</evidence>
<dbReference type="SUPFAM" id="SSF52540">
    <property type="entry name" value="P-loop containing nucleoside triphosphate hydrolases"/>
    <property type="match status" value="1"/>
</dbReference>
<dbReference type="FunFam" id="3.40.50.300:FF:000042">
    <property type="entry name" value="Maltose/maltodextrin ABC transporter, ATP-binding protein"/>
    <property type="match status" value="1"/>
</dbReference>
<feature type="domain" description="ABC transporter" evidence="7">
    <location>
        <begin position="4"/>
        <end position="239"/>
    </location>
</feature>
<keyword evidence="2" id="KW-1003">Cell membrane</keyword>